<dbReference type="Proteomes" id="UP000499080">
    <property type="component" value="Unassembled WGS sequence"/>
</dbReference>
<gene>
    <name evidence="1" type="ORF">AVEN_81652_1</name>
</gene>
<sequence length="189" mass="21582">MTAFGLKKMIDKFEESGSFDVKCGRGRKTIALTSVEDVATTLQEASNSALGACSARGISRTLHMLVSTVRKILRNIHSKLRMFRSWFLLTCQIEKLSACNFLLEWKWTMHGCETFCGQMKPFPSPRFCKYPKLQNMVKRESAPNAVIASSFSKGHCVVRVYGSIYRWTFLFRGDWSFGSCNLYSQWDTL</sequence>
<name>A0A4Y2H7K7_ARAVE</name>
<dbReference type="EMBL" id="BGPR01001718">
    <property type="protein sequence ID" value="GBM60294.1"/>
    <property type="molecule type" value="Genomic_DNA"/>
</dbReference>
<keyword evidence="2" id="KW-1185">Reference proteome</keyword>
<accession>A0A4Y2H7K7</accession>
<proteinExistence type="predicted"/>
<dbReference type="OrthoDB" id="6468809at2759"/>
<protein>
    <submittedName>
        <fullName evidence="1">Uncharacterized protein</fullName>
    </submittedName>
</protein>
<comment type="caution">
    <text evidence="1">The sequence shown here is derived from an EMBL/GenBank/DDBJ whole genome shotgun (WGS) entry which is preliminary data.</text>
</comment>
<dbReference type="AlphaFoldDB" id="A0A4Y2H7K7"/>
<organism evidence="1 2">
    <name type="scientific">Araneus ventricosus</name>
    <name type="common">Orbweaver spider</name>
    <name type="synonym">Epeira ventricosa</name>
    <dbReference type="NCBI Taxonomy" id="182803"/>
    <lineage>
        <taxon>Eukaryota</taxon>
        <taxon>Metazoa</taxon>
        <taxon>Ecdysozoa</taxon>
        <taxon>Arthropoda</taxon>
        <taxon>Chelicerata</taxon>
        <taxon>Arachnida</taxon>
        <taxon>Araneae</taxon>
        <taxon>Araneomorphae</taxon>
        <taxon>Entelegynae</taxon>
        <taxon>Araneoidea</taxon>
        <taxon>Araneidae</taxon>
        <taxon>Araneus</taxon>
    </lineage>
</organism>
<reference evidence="1 2" key="1">
    <citation type="journal article" date="2019" name="Sci. Rep.">
        <title>Orb-weaving spider Araneus ventricosus genome elucidates the spidroin gene catalogue.</title>
        <authorList>
            <person name="Kono N."/>
            <person name="Nakamura H."/>
            <person name="Ohtoshi R."/>
            <person name="Moran D.A.P."/>
            <person name="Shinohara A."/>
            <person name="Yoshida Y."/>
            <person name="Fujiwara M."/>
            <person name="Mori M."/>
            <person name="Tomita M."/>
            <person name="Arakawa K."/>
        </authorList>
    </citation>
    <scope>NUCLEOTIDE SEQUENCE [LARGE SCALE GENOMIC DNA]</scope>
</reference>
<evidence type="ECO:0000313" key="2">
    <source>
        <dbReference type="Proteomes" id="UP000499080"/>
    </source>
</evidence>
<evidence type="ECO:0000313" key="1">
    <source>
        <dbReference type="EMBL" id="GBM60294.1"/>
    </source>
</evidence>